<evidence type="ECO:0000313" key="5">
    <source>
        <dbReference type="EMBL" id="MBB6184735.1"/>
    </source>
</evidence>
<dbReference type="InterPro" id="IPR055396">
    <property type="entry name" value="DUF7088"/>
</dbReference>
<evidence type="ECO:0000256" key="1">
    <source>
        <dbReference type="SAM" id="Phobius"/>
    </source>
</evidence>
<reference evidence="4 6" key="1">
    <citation type="submission" date="2014-09" db="EMBL/GenBank/DDBJ databases">
        <title>Xanthomonadaceae 3.5X direct submission.</title>
        <authorList>
            <person name="Fang T."/>
            <person name="Wang H."/>
        </authorList>
    </citation>
    <scope>NUCLEOTIDE SEQUENCE [LARGE SCALE GENOMIC DNA]</scope>
    <source>
        <strain evidence="4 6">3.5X</strain>
    </source>
</reference>
<evidence type="ECO:0000259" key="2">
    <source>
        <dbReference type="Pfam" id="PF09822"/>
    </source>
</evidence>
<dbReference type="Pfam" id="PF09822">
    <property type="entry name" value="ABC_transp_aux"/>
    <property type="match status" value="1"/>
</dbReference>
<dbReference type="RefSeq" id="WP_043098991.1">
    <property type="nucleotide sequence ID" value="NZ_JACHET010000001.1"/>
</dbReference>
<dbReference type="Pfam" id="PF23357">
    <property type="entry name" value="DUF7088"/>
    <property type="match status" value="1"/>
</dbReference>
<keyword evidence="1" id="KW-0472">Membrane</keyword>
<dbReference type="Proteomes" id="UP000560000">
    <property type="component" value="Unassembled WGS sequence"/>
</dbReference>
<dbReference type="STRING" id="1543381.LF63_0100800"/>
<sequence>MMRRRLPIGLYALLLLVAAGCIGYLATRHARTFDWSAGDRASLSAPTRAVLQKLHGPVQIVSYAAPGGALRPTIAAFLQRYEAVKPDLSVRFVDPDANPAAMRAAGIEVAGEMVLRYDGREEHVRELSEDALTNALERLARGGDRVVAFVTGDGERRPDGTAGADLGLFIKPLAARGVRAVPLNFSQVGQVPQGTQLVVLASPQSTLPQAAVKALVDYVQGGGNLLWLSDPGAPHPELDPLARALGVQRLPGLLVDGQGAALGLKDPRVVALGSYPPTAITQGLVQTTVFPQVQALASTSDTQWSAKPLLRSSPQSWTELQPIDEQHPSTIRFDPDKGELRGPLDFGYALSRLSPSPDKNEQRAVVIGDGDFLSNAVLGQAGNRTLGERVFEWLLGDDALIGVDRAAAPDRMVRLSSGGLTAMAAVFMIGLPLLLLLLGVGIAWRRRRR</sequence>
<dbReference type="EMBL" id="JROI01000003">
    <property type="protein sequence ID" value="KGI79067.1"/>
    <property type="molecule type" value="Genomic_DNA"/>
</dbReference>
<keyword evidence="1" id="KW-1133">Transmembrane helix</keyword>
<dbReference type="HOGENOM" id="CLU_018716_0_0_6"/>
<evidence type="ECO:0000313" key="7">
    <source>
        <dbReference type="Proteomes" id="UP000560000"/>
    </source>
</evidence>
<feature type="domain" description="DUF7088" evidence="3">
    <location>
        <begin position="41"/>
        <end position="107"/>
    </location>
</feature>
<name>A0A099CZS1_9GAMM</name>
<feature type="domain" description="ABC-type uncharacterised transport system" evidence="2">
    <location>
        <begin position="145"/>
        <end position="379"/>
    </location>
</feature>
<comment type="caution">
    <text evidence="4">The sequence shown here is derived from an EMBL/GenBank/DDBJ whole genome shotgun (WGS) entry which is preliminary data.</text>
</comment>
<protein>
    <submittedName>
        <fullName evidence="4">ABC transporter</fullName>
    </submittedName>
    <submittedName>
        <fullName evidence="5">ABC-type uncharacterized transport system involved in gliding motility auxiliary subunit</fullName>
    </submittedName>
</protein>
<proteinExistence type="predicted"/>
<gene>
    <name evidence="5" type="ORF">HNQ86_002080</name>
    <name evidence="4" type="ORF">LF63_0100800</name>
</gene>
<dbReference type="SUPFAM" id="SSF52317">
    <property type="entry name" value="Class I glutamine amidotransferase-like"/>
    <property type="match status" value="1"/>
</dbReference>
<keyword evidence="6" id="KW-1185">Reference proteome</keyword>
<evidence type="ECO:0000259" key="3">
    <source>
        <dbReference type="Pfam" id="PF23357"/>
    </source>
</evidence>
<dbReference type="EMBL" id="JACHET010000001">
    <property type="protein sequence ID" value="MBB6184735.1"/>
    <property type="molecule type" value="Genomic_DNA"/>
</dbReference>
<evidence type="ECO:0000313" key="4">
    <source>
        <dbReference type="EMBL" id="KGI79067.1"/>
    </source>
</evidence>
<keyword evidence="1" id="KW-0812">Transmembrane</keyword>
<dbReference type="OrthoDB" id="8530910at2"/>
<accession>A0A099CZS1</accession>
<dbReference type="PROSITE" id="PS51257">
    <property type="entry name" value="PROKAR_LIPOPROTEIN"/>
    <property type="match status" value="1"/>
</dbReference>
<dbReference type="InterPro" id="IPR019196">
    <property type="entry name" value="ABC_transp_unknown"/>
</dbReference>
<evidence type="ECO:0000313" key="6">
    <source>
        <dbReference type="Proteomes" id="UP000029708"/>
    </source>
</evidence>
<dbReference type="InterPro" id="IPR029062">
    <property type="entry name" value="Class_I_gatase-like"/>
</dbReference>
<reference evidence="5 7" key="2">
    <citation type="submission" date="2020-08" db="EMBL/GenBank/DDBJ databases">
        <title>Genomic Encyclopedia of Type Strains, Phase IV (KMG-IV): sequencing the most valuable type-strain genomes for metagenomic binning, comparative biology and taxonomic classification.</title>
        <authorList>
            <person name="Goeker M."/>
        </authorList>
    </citation>
    <scope>NUCLEOTIDE SEQUENCE [LARGE SCALE GENOMIC DNA]</scope>
    <source>
        <strain evidence="5 7">DSM 107085</strain>
    </source>
</reference>
<dbReference type="AlphaFoldDB" id="A0A099CZS1"/>
<feature type="transmembrane region" description="Helical" evidence="1">
    <location>
        <begin position="420"/>
        <end position="444"/>
    </location>
</feature>
<dbReference type="Proteomes" id="UP000029708">
    <property type="component" value="Unassembled WGS sequence"/>
</dbReference>
<organism evidence="4 6">
    <name type="scientific">Oleiagrimonas soli</name>
    <dbReference type="NCBI Taxonomy" id="1543381"/>
    <lineage>
        <taxon>Bacteria</taxon>
        <taxon>Pseudomonadati</taxon>
        <taxon>Pseudomonadota</taxon>
        <taxon>Gammaproteobacteria</taxon>
        <taxon>Lysobacterales</taxon>
        <taxon>Rhodanobacteraceae</taxon>
        <taxon>Oleiagrimonas</taxon>
    </lineage>
</organism>